<feature type="compositionally biased region" description="Basic and acidic residues" evidence="1">
    <location>
        <begin position="1199"/>
        <end position="1227"/>
    </location>
</feature>
<feature type="region of interest" description="Disordered" evidence="1">
    <location>
        <begin position="957"/>
        <end position="996"/>
    </location>
</feature>
<evidence type="ECO:0000256" key="1">
    <source>
        <dbReference type="SAM" id="MobiDB-lite"/>
    </source>
</evidence>
<feature type="region of interest" description="Disordered" evidence="1">
    <location>
        <begin position="1262"/>
        <end position="1294"/>
    </location>
</feature>
<feature type="compositionally biased region" description="Basic and acidic residues" evidence="1">
    <location>
        <begin position="1262"/>
        <end position="1273"/>
    </location>
</feature>
<reference evidence="2 3" key="1">
    <citation type="journal article" date="2019" name="Mol. Ecol. Resour.">
        <title>Improving Illumina assemblies with Hi-C and long reads: an example with the North African dromedary.</title>
        <authorList>
            <person name="Elbers J.P."/>
            <person name="Rogers M.F."/>
            <person name="Perelman P.L."/>
            <person name="Proskuryakova A.A."/>
            <person name="Serdyukova N.A."/>
            <person name="Johnson W.E."/>
            <person name="Horin P."/>
            <person name="Corander J."/>
            <person name="Murphy D."/>
            <person name="Burger P.A."/>
        </authorList>
    </citation>
    <scope>NUCLEOTIDE SEQUENCE [LARGE SCALE GENOMIC DNA]</scope>
    <source>
        <strain evidence="2">Drom800</strain>
        <tissue evidence="2">Blood</tissue>
    </source>
</reference>
<feature type="compositionally biased region" description="Basic and acidic residues" evidence="1">
    <location>
        <begin position="1150"/>
        <end position="1165"/>
    </location>
</feature>
<feature type="compositionally biased region" description="Basic and acidic residues" evidence="1">
    <location>
        <begin position="1403"/>
        <end position="1412"/>
    </location>
</feature>
<proteinExistence type="predicted"/>
<feature type="region of interest" description="Disordered" evidence="1">
    <location>
        <begin position="853"/>
        <end position="877"/>
    </location>
</feature>
<sequence>MEFSPGEEMGPKDGGVGGGVVSNNVGSLALESAPEEELYESQMGRNEVKRVLKSVSSREDSLCKGPVQRGMAHWQNGAAHMAGAPDLESTRFQRVPRPGQAPFTEHRQGQSSRQVGKGSLPPLRRVRWGLPVLAREKLRAPGPLCGATGLGWGRSRAAPLLWAYSRTQQPGRPCEPWLLMCGLGDNPAHPELGQGGTTVWSNSRPLICGKQTQTPAWDPAHSARTVQQGVASADGEVIDKRAGWQHLLKVTPMDLPPLLPFPTSCRLEGCSGSALMLCNPGQFLPLSGLQFPYRNWNPLNLSPCLFCLALDTLRVPLHRVNSWGQGHACLFTRCPQHGAHCPRSTKKTKGGSPAPVAARLPCRKPGRAKLCLAPYITSSFRGSISLCIGVADTGLASQKLATTAFSSLFLSYGGRKLKHGSCQLSPQPRTQAWGMSRHLATTITTNLGTEVYMLRIPERKDRKSLKASLSCYPTPGILVTELSPLLFQPLRGHQIPTPRVGVTQAWPIRVPGLGSEMGFTSTGTPDAPAGRGVLAHLVVLTLQPPGHHLGHFLGKSMLGTKPTQTKPEVSGRQTPNDLRTCIQLGLNSPIVRLLRSPRAHQGEPKAQELLGNTAQCSRLASACPPPANLTHAPHVIAGRAEDSALLLKEATLFQDLPTLAAHELLGVVRVAQRHQVAAPEEEAGAEMREGAVLEQGGGSYWVGAADWGLKLKQRNCTPEPEDQWAPGLALVSLLALLVCFIWPEVGPAGVESRAGPGMRTRKALECVTLILGAPVPLLGPGEQCQEEATSGLETERAGGREAEGLGADRPFLAQRAASPGLPLGCVVGTSSIPPRQMLTEADEGIQTLRTQARSLPHSNRELNPPPPTGAAEMSGEVDGRAEVGKTPGLEFRSGKARVGKEQGHPPDDLVALVAHGSLAGPLRQLPAQWRCGSAEAWVWLAGCAGSAPCWSCPGRSVQQMQGPQPRGLPRPGKWLQGDPTGKQGEPRAAWRGPPPLTCPWRLPTLPQAQAHSLSPGQGSWGVAEAGAGAGASICHSRPCTAEAPGMAPPPNHGPAGPMGDAWVHKSCWGWVGRLLLARFQLAGLLHKTRRWSMALASGTALGALSDGWAPFAREQYHRAEGRQCQMEPGPGPGGWLGPGQQEAHSRGRKAVGEAEEQKERGREGSRPATARLGLHVEHVGRALVVPVPEAGVARRRKWKERETEGRKGERKVGRREGEWKSLARDSQEQTQGGGWNGRGRSSSCYLDFFRCSSSGSCTERAEAGIDQEKREGHPSPGLWQRARAGGQKESPPCPGLALTELGAREVGKDAERTGLACPRPRPPVLRVLHQPLLAGIWDQRSERLNSRWGWAAGAAPPRIGYIWAMARGEWGRARPGPCWGWAGNQGERRAARAGRGHCPECKRKEERDRQRGLTDLSGTDGQIKDKGTDTEEERWQGVRIARGKAALSVWGSDGPTPHPNPGPPAGDAASRGRSHTVGGALCLQPPPPAARGRCRTADGAAAGSGLAWGRGQTAWAVGGGRAGRTGRGRPKGPGRLVEGGAGCKGVPRGVRGGGQGLGGDRAGREGGDGAWPEWGAPPPGAERTEALQPHPHTSGLRLRGEG</sequence>
<dbReference type="Proteomes" id="UP000299084">
    <property type="component" value="Unassembled WGS sequence"/>
</dbReference>
<feature type="region of interest" description="Disordered" evidence="1">
    <location>
        <begin position="1192"/>
        <end position="1238"/>
    </location>
</feature>
<evidence type="ECO:0000313" key="2">
    <source>
        <dbReference type="EMBL" id="KAB1259728.1"/>
    </source>
</evidence>
<gene>
    <name evidence="2" type="ORF">Cadr_000025834</name>
</gene>
<name>A0A5N4CLE2_CAMDR</name>
<feature type="compositionally biased region" description="Basic and acidic residues" evidence="1">
    <location>
        <begin position="1422"/>
        <end position="1436"/>
    </location>
</feature>
<protein>
    <submittedName>
        <fullName evidence="2">Uncharacterized protein</fullName>
    </submittedName>
</protein>
<feature type="region of interest" description="Disordered" evidence="1">
    <location>
        <begin position="1448"/>
        <end position="1496"/>
    </location>
</feature>
<feature type="region of interest" description="Disordered" evidence="1">
    <location>
        <begin position="1"/>
        <end position="43"/>
    </location>
</feature>
<feature type="region of interest" description="Disordered" evidence="1">
    <location>
        <begin position="1120"/>
        <end position="1173"/>
    </location>
</feature>
<feature type="region of interest" description="Disordered" evidence="1">
    <location>
        <begin position="1517"/>
        <end position="1602"/>
    </location>
</feature>
<feature type="region of interest" description="Disordered" evidence="1">
    <location>
        <begin position="98"/>
        <end position="121"/>
    </location>
</feature>
<keyword evidence="3" id="KW-1185">Reference proteome</keyword>
<organism evidence="2 3">
    <name type="scientific">Camelus dromedarius</name>
    <name type="common">Dromedary</name>
    <name type="synonym">Arabian camel</name>
    <dbReference type="NCBI Taxonomy" id="9838"/>
    <lineage>
        <taxon>Eukaryota</taxon>
        <taxon>Metazoa</taxon>
        <taxon>Chordata</taxon>
        <taxon>Craniata</taxon>
        <taxon>Vertebrata</taxon>
        <taxon>Euteleostomi</taxon>
        <taxon>Mammalia</taxon>
        <taxon>Eutheria</taxon>
        <taxon>Laurasiatheria</taxon>
        <taxon>Artiodactyla</taxon>
        <taxon>Tylopoda</taxon>
        <taxon>Camelidae</taxon>
        <taxon>Camelus</taxon>
    </lineage>
</organism>
<feature type="compositionally biased region" description="Gly residues" evidence="1">
    <location>
        <begin position="1550"/>
        <end position="1560"/>
    </location>
</feature>
<dbReference type="EMBL" id="JWIN03000022">
    <property type="protein sequence ID" value="KAB1259728.1"/>
    <property type="molecule type" value="Genomic_DNA"/>
</dbReference>
<feature type="region of interest" description="Disordered" evidence="1">
    <location>
        <begin position="1403"/>
        <end position="1436"/>
    </location>
</feature>
<feature type="compositionally biased region" description="Low complexity" evidence="1">
    <location>
        <begin position="958"/>
        <end position="972"/>
    </location>
</feature>
<accession>A0A5N4CLE2</accession>
<feature type="compositionally biased region" description="Low complexity" evidence="1">
    <location>
        <begin position="21"/>
        <end position="32"/>
    </location>
</feature>
<comment type="caution">
    <text evidence="2">The sequence shown here is derived from an EMBL/GenBank/DDBJ whole genome shotgun (WGS) entry which is preliminary data.</text>
</comment>
<evidence type="ECO:0000313" key="3">
    <source>
        <dbReference type="Proteomes" id="UP000299084"/>
    </source>
</evidence>